<sequence length="442" mass="46558">MKVRAGGTRLRLWWDNAFWVIPLAGLVAAVVLDAIVAQIDQELSAEVGGAELWSPSSAVTFLASIGGGMITFTGFVFSLVLLIIQFGSATYSPRTVSYFLRSRVTQGVLAIFVGTSAYAFLALISIGSAGRESYVPFFGVLVCLVCLLASLVAFLVLIQSVAGRIRVDSLIADLGRIARRAVTRRPASGSAAEPAALDAQPAASGTVLRHRGEPGQIVAIDVDRAVRGAARFGVEIVFRVRVGDAIAPGAAVGTVSWDGAVSPAGSVDPAQERAVGELVDQCLLVHRERSLKYDPLYALRILSDIGLRALSAAINDPTTAVRALDEAEAVLRVAAPLPLGPVRVSSGRGGVVAASFTWNDIVDLALWEVLEAGLQSPQVTRRLTALLDDLLADLPAERHDPLLRHRARLRAAVTASTLTDPGNAEAAGPWLIGDRQGLGGQR</sequence>
<accession>C8XEC3</accession>
<dbReference type="Proteomes" id="UP000002218">
    <property type="component" value="Chromosome"/>
</dbReference>
<dbReference type="HOGENOM" id="CLU_032303_1_0_11"/>
<dbReference type="InterPro" id="IPR018723">
    <property type="entry name" value="DUF2254_membrane"/>
</dbReference>
<evidence type="ECO:0000313" key="2">
    <source>
        <dbReference type="EMBL" id="ACV77781.1"/>
    </source>
</evidence>
<feature type="transmembrane region" description="Helical" evidence="1">
    <location>
        <begin position="134"/>
        <end position="158"/>
    </location>
</feature>
<reference evidence="3" key="1">
    <citation type="submission" date="2009-09" db="EMBL/GenBank/DDBJ databases">
        <title>The complete genome of Nakamurella multipartita DSM 44233.</title>
        <authorList>
            <consortium name="US DOE Joint Genome Institute (JGI-PGF)"/>
            <person name="Lucas S."/>
            <person name="Copeland A."/>
            <person name="Lapidus A."/>
            <person name="Glavina del Rio T."/>
            <person name="Dalin E."/>
            <person name="Tice H."/>
            <person name="Bruce D."/>
            <person name="Goodwin L."/>
            <person name="Pitluck S."/>
            <person name="Kyrpides N."/>
            <person name="Mavromatis K."/>
            <person name="Ivanova N."/>
            <person name="Ovchinnikova G."/>
            <person name="Sims D."/>
            <person name="Meincke L."/>
            <person name="Brettin T."/>
            <person name="Detter J.C."/>
            <person name="Han C."/>
            <person name="Larimer F."/>
            <person name="Land M."/>
            <person name="Hauser L."/>
            <person name="Markowitz V."/>
            <person name="Cheng J.-F."/>
            <person name="Hugenholtz P."/>
            <person name="Woyke T."/>
            <person name="Wu D."/>
            <person name="Klenk H.-P."/>
            <person name="Eisen J.A."/>
        </authorList>
    </citation>
    <scope>NUCLEOTIDE SEQUENCE [LARGE SCALE GENOMIC DNA]</scope>
    <source>
        <strain evidence="3">ATCC 700099 / DSM 44233 / CIP 104796 / JCM 9543 / NBRC 105858 / Y-104</strain>
    </source>
</reference>
<evidence type="ECO:0000313" key="3">
    <source>
        <dbReference type="Proteomes" id="UP000002218"/>
    </source>
</evidence>
<evidence type="ECO:0000256" key="1">
    <source>
        <dbReference type="SAM" id="Phobius"/>
    </source>
</evidence>
<feature type="transmembrane region" description="Helical" evidence="1">
    <location>
        <begin position="107"/>
        <end position="128"/>
    </location>
</feature>
<dbReference type="EMBL" id="CP001737">
    <property type="protein sequence ID" value="ACV77781.1"/>
    <property type="molecule type" value="Genomic_DNA"/>
</dbReference>
<dbReference type="eggNOG" id="COG4325">
    <property type="taxonomic scope" value="Bacteria"/>
</dbReference>
<reference evidence="2 3" key="2">
    <citation type="journal article" date="2010" name="Stand. Genomic Sci.">
        <title>Complete genome sequence of Nakamurella multipartita type strain (Y-104).</title>
        <authorList>
            <person name="Tice H."/>
            <person name="Mayilraj S."/>
            <person name="Sims D."/>
            <person name="Lapidus A."/>
            <person name="Nolan M."/>
            <person name="Lucas S."/>
            <person name="Glavina Del Rio T."/>
            <person name="Copeland A."/>
            <person name="Cheng J.F."/>
            <person name="Meincke L."/>
            <person name="Bruce D."/>
            <person name="Goodwin L."/>
            <person name="Pitluck S."/>
            <person name="Ivanova N."/>
            <person name="Mavromatis K."/>
            <person name="Ovchinnikova G."/>
            <person name="Pati A."/>
            <person name="Chen A."/>
            <person name="Palaniappan K."/>
            <person name="Land M."/>
            <person name="Hauser L."/>
            <person name="Chang Y.J."/>
            <person name="Jeffries C.D."/>
            <person name="Detter J.C."/>
            <person name="Brettin T."/>
            <person name="Rohde M."/>
            <person name="Goker M."/>
            <person name="Bristow J."/>
            <person name="Eisen J.A."/>
            <person name="Markowitz V."/>
            <person name="Hugenholtz P."/>
            <person name="Kyrpides N.C."/>
            <person name="Klenk H.P."/>
            <person name="Chen F."/>
        </authorList>
    </citation>
    <scope>NUCLEOTIDE SEQUENCE [LARGE SCALE GENOMIC DNA]</scope>
    <source>
        <strain evidence="3">ATCC 700099 / DSM 44233 / CIP 104796 / JCM 9543 / NBRC 105858 / Y-104</strain>
    </source>
</reference>
<protein>
    <submittedName>
        <fullName evidence="2">Membrane protein-like protein</fullName>
    </submittedName>
</protein>
<name>C8XEC3_NAKMY</name>
<dbReference type="STRING" id="479431.Namu_1379"/>
<proteinExistence type="predicted"/>
<dbReference type="AlphaFoldDB" id="C8XEC3"/>
<organism evidence="2 3">
    <name type="scientific">Nakamurella multipartita (strain ATCC 700099 / DSM 44233 / CIP 104796 / JCM 9543 / NBRC 105858 / Y-104)</name>
    <name type="common">Microsphaera multipartita</name>
    <dbReference type="NCBI Taxonomy" id="479431"/>
    <lineage>
        <taxon>Bacteria</taxon>
        <taxon>Bacillati</taxon>
        <taxon>Actinomycetota</taxon>
        <taxon>Actinomycetes</taxon>
        <taxon>Nakamurellales</taxon>
        <taxon>Nakamurellaceae</taxon>
        <taxon>Nakamurella</taxon>
    </lineage>
</organism>
<dbReference type="OrthoDB" id="2955631at2"/>
<dbReference type="InParanoid" id="C8XEC3"/>
<dbReference type="RefSeq" id="WP_015746688.1">
    <property type="nucleotide sequence ID" value="NC_013235.1"/>
</dbReference>
<dbReference type="Pfam" id="PF10011">
    <property type="entry name" value="DUF2254"/>
    <property type="match status" value="1"/>
</dbReference>
<keyword evidence="1" id="KW-1133">Transmembrane helix</keyword>
<gene>
    <name evidence="2" type="ordered locus">Namu_1379</name>
</gene>
<keyword evidence="3" id="KW-1185">Reference proteome</keyword>
<keyword evidence="1" id="KW-0472">Membrane</keyword>
<keyword evidence="1" id="KW-0812">Transmembrane</keyword>
<feature type="transmembrane region" description="Helical" evidence="1">
    <location>
        <begin position="12"/>
        <end position="39"/>
    </location>
</feature>
<feature type="transmembrane region" description="Helical" evidence="1">
    <location>
        <begin position="59"/>
        <end position="86"/>
    </location>
</feature>
<dbReference type="KEGG" id="nml:Namu_1379"/>